<dbReference type="EMBL" id="CP001940">
    <property type="protein sequence ID" value="ADH84875.1"/>
    <property type="molecule type" value="Genomic_DNA"/>
</dbReference>
<dbReference type="Pfam" id="PF17131">
    <property type="entry name" value="LolA_like"/>
    <property type="match status" value="1"/>
</dbReference>
<evidence type="ECO:0000313" key="3">
    <source>
        <dbReference type="EMBL" id="ADH84875.1"/>
    </source>
</evidence>
<dbReference type="AlphaFoldDB" id="D6Z5Z3"/>
<evidence type="ECO:0000313" key="4">
    <source>
        <dbReference type="Proteomes" id="UP000001508"/>
    </source>
</evidence>
<accession>D6Z5Z3</accession>
<reference evidence="4" key="1">
    <citation type="submission" date="2010-02" db="EMBL/GenBank/DDBJ databases">
        <title>Complete sequence of Desulfurivibrio alkaliphilus AHT2.</title>
        <authorList>
            <consortium name="US DOE Joint Genome Institute"/>
            <person name="Pitluck S."/>
            <person name="Chertkov O."/>
            <person name="Detter J.C."/>
            <person name="Han C."/>
            <person name="Tapia R."/>
            <person name="Larimer F."/>
            <person name="Land M."/>
            <person name="Hauser L."/>
            <person name="Kyrpides N."/>
            <person name="Mikhailova N."/>
            <person name="Sorokin D.Y."/>
            <person name="Muyzer G."/>
            <person name="Woyke T."/>
        </authorList>
    </citation>
    <scope>NUCLEOTIDE SEQUENCE [LARGE SCALE GENOMIC DNA]</scope>
    <source>
        <strain evidence="4">DSM 19089 / UNIQEM U267 / AHT2</strain>
    </source>
</reference>
<organism evidence="3 4">
    <name type="scientific">Desulfurivibrio alkaliphilus (strain DSM 19089 / UNIQEM U267 / AHT2)</name>
    <dbReference type="NCBI Taxonomy" id="589865"/>
    <lineage>
        <taxon>Bacteria</taxon>
        <taxon>Pseudomonadati</taxon>
        <taxon>Thermodesulfobacteriota</taxon>
        <taxon>Desulfobulbia</taxon>
        <taxon>Desulfobulbales</taxon>
        <taxon>Desulfobulbaceae</taxon>
        <taxon>Desulfurivibrio</taxon>
    </lineage>
</organism>
<dbReference type="STRING" id="589865.DaAHT2_0164"/>
<feature type="domain" description="Uncharacterized protein TP-0789" evidence="2">
    <location>
        <begin position="71"/>
        <end position="244"/>
    </location>
</feature>
<dbReference type="Gene3D" id="2.50.20.10">
    <property type="entry name" value="Lipoprotein localisation LolA/LolB/LppX"/>
    <property type="match status" value="1"/>
</dbReference>
<keyword evidence="4" id="KW-1185">Reference proteome</keyword>
<dbReference type="HOGENOM" id="CLU_081285_2_0_7"/>
<dbReference type="CDD" id="cd16329">
    <property type="entry name" value="LolA_like"/>
    <property type="match status" value="1"/>
</dbReference>
<dbReference type="RefSeq" id="WP_013162406.1">
    <property type="nucleotide sequence ID" value="NC_014216.1"/>
</dbReference>
<proteinExistence type="predicted"/>
<dbReference type="InParanoid" id="D6Z5Z3"/>
<dbReference type="Proteomes" id="UP000001508">
    <property type="component" value="Chromosome"/>
</dbReference>
<protein>
    <recommendedName>
        <fullName evidence="2">Uncharacterized protein TP-0789 domain-containing protein</fullName>
    </recommendedName>
</protein>
<evidence type="ECO:0000256" key="1">
    <source>
        <dbReference type="SAM" id="SignalP"/>
    </source>
</evidence>
<dbReference type="InterPro" id="IPR033399">
    <property type="entry name" value="TP_0789-like"/>
</dbReference>
<gene>
    <name evidence="3" type="ordered locus">DaAHT2_0164</name>
</gene>
<sequence>MIKLTLRVILIFGLLAATPLAVAAETPSAEEVLARVDRNLQPESAEMYRRLINIEPDGSRKEFTLYSLRKGRDRMVALFLEPASERGRATLRRDDNMWLYIPEVGRPIRITSLQSVVGGVFNNSDIMRLDYQSEYEAFAMSEYDDHYRLELKARSGAVAYDRLVMLVDREALVPTEIECRTAEGMLIKTLRYSRLQDFGDGLLRPSVLETDSPLYEGYRSLMVWGQITPRELADEVFTLSYLPRIEELR</sequence>
<keyword evidence="1" id="KW-0732">Signal</keyword>
<evidence type="ECO:0000259" key="2">
    <source>
        <dbReference type="Pfam" id="PF17131"/>
    </source>
</evidence>
<feature type="signal peptide" evidence="1">
    <location>
        <begin position="1"/>
        <end position="23"/>
    </location>
</feature>
<dbReference type="eggNOG" id="COG2834">
    <property type="taxonomic scope" value="Bacteria"/>
</dbReference>
<feature type="chain" id="PRO_5003091659" description="Uncharacterized protein TP-0789 domain-containing protein" evidence="1">
    <location>
        <begin position="24"/>
        <end position="249"/>
    </location>
</feature>
<dbReference type="OrthoDB" id="357718at2"/>
<dbReference type="KEGG" id="dak:DaAHT2_0164"/>
<name>D6Z5Z3_DESAT</name>